<sequence length="125" mass="14244">MINFMAISEKPSSLDSPQELAPQVFFPPDEVCVQMVSKSLSDRLLGKYFDASEFDFDYEQSSIWSPLIPSRAIFLSASPRNIINSTSHFSKTEFLIGKFKKVKKAQIGHWFRNCINACIKVVWCS</sequence>
<evidence type="ECO:0000313" key="2">
    <source>
        <dbReference type="Proteomes" id="UP001630127"/>
    </source>
</evidence>
<name>A0ABD2YQ81_9GENT</name>
<reference evidence="1 2" key="1">
    <citation type="submission" date="2024-11" db="EMBL/GenBank/DDBJ databases">
        <title>A near-complete genome assembly of Cinchona calisaya.</title>
        <authorList>
            <person name="Lian D.C."/>
            <person name="Zhao X.W."/>
            <person name="Wei L."/>
        </authorList>
    </citation>
    <scope>NUCLEOTIDE SEQUENCE [LARGE SCALE GENOMIC DNA]</scope>
    <source>
        <tissue evidence="1">Nenye</tissue>
    </source>
</reference>
<organism evidence="1 2">
    <name type="scientific">Cinchona calisaya</name>
    <dbReference type="NCBI Taxonomy" id="153742"/>
    <lineage>
        <taxon>Eukaryota</taxon>
        <taxon>Viridiplantae</taxon>
        <taxon>Streptophyta</taxon>
        <taxon>Embryophyta</taxon>
        <taxon>Tracheophyta</taxon>
        <taxon>Spermatophyta</taxon>
        <taxon>Magnoliopsida</taxon>
        <taxon>eudicotyledons</taxon>
        <taxon>Gunneridae</taxon>
        <taxon>Pentapetalae</taxon>
        <taxon>asterids</taxon>
        <taxon>lamiids</taxon>
        <taxon>Gentianales</taxon>
        <taxon>Rubiaceae</taxon>
        <taxon>Cinchonoideae</taxon>
        <taxon>Cinchoneae</taxon>
        <taxon>Cinchona</taxon>
    </lineage>
</organism>
<proteinExistence type="predicted"/>
<protein>
    <submittedName>
        <fullName evidence="1">Uncharacterized protein</fullName>
    </submittedName>
</protein>
<dbReference type="EMBL" id="JBJUIK010000012">
    <property type="protein sequence ID" value="KAL3508781.1"/>
    <property type="molecule type" value="Genomic_DNA"/>
</dbReference>
<evidence type="ECO:0000313" key="1">
    <source>
        <dbReference type="EMBL" id="KAL3508781.1"/>
    </source>
</evidence>
<keyword evidence="2" id="KW-1185">Reference proteome</keyword>
<gene>
    <name evidence="1" type="ORF">ACH5RR_028182</name>
</gene>
<dbReference type="PANTHER" id="PTHR34287:SF2">
    <property type="match status" value="1"/>
</dbReference>
<dbReference type="PANTHER" id="PTHR34287">
    <property type="entry name" value="OS06G0551500 PROTEIN-RELATED"/>
    <property type="match status" value="1"/>
</dbReference>
<comment type="caution">
    <text evidence="1">The sequence shown here is derived from an EMBL/GenBank/DDBJ whole genome shotgun (WGS) entry which is preliminary data.</text>
</comment>
<dbReference type="Proteomes" id="UP001630127">
    <property type="component" value="Unassembled WGS sequence"/>
</dbReference>
<dbReference type="AlphaFoldDB" id="A0ABD2YQ81"/>
<accession>A0ABD2YQ81</accession>